<reference evidence="1 2" key="1">
    <citation type="journal article" date="2016" name="Int. J. Syst. Evol. Microbiol.">
        <title>Peptococcus simiae sp. nov., isolated from rhesus macaque faeces and emended description of the genus Peptococcus.</title>
        <authorList>
            <person name="Shkoporov A.N."/>
            <person name="Efimov B.A."/>
            <person name="Kondova I."/>
            <person name="Ouwerling B."/>
            <person name="Chaplin A.V."/>
            <person name="Shcherbakova V.A."/>
            <person name="Langermans J.A.M."/>
        </authorList>
    </citation>
    <scope>NUCLEOTIDE SEQUENCE [LARGE SCALE GENOMIC DNA]</scope>
    <source>
        <strain evidence="1 2">M108</strain>
    </source>
</reference>
<name>A0ABW9H0E0_9FIRM</name>
<dbReference type="RefSeq" id="WP_408977936.1">
    <property type="nucleotide sequence ID" value="NZ_JBJUVG010000013.1"/>
</dbReference>
<accession>A0ABW9H0E0</accession>
<gene>
    <name evidence="1" type="ORF">ACKQTC_08060</name>
</gene>
<dbReference type="Proteomes" id="UP001631949">
    <property type="component" value="Unassembled WGS sequence"/>
</dbReference>
<keyword evidence="2" id="KW-1185">Reference proteome</keyword>
<dbReference type="EMBL" id="JBJUVG010000013">
    <property type="protein sequence ID" value="MFM9414321.1"/>
    <property type="molecule type" value="Genomic_DNA"/>
</dbReference>
<protein>
    <submittedName>
        <fullName evidence="1">Uncharacterized protein</fullName>
    </submittedName>
</protein>
<comment type="caution">
    <text evidence="1">The sequence shown here is derived from an EMBL/GenBank/DDBJ whole genome shotgun (WGS) entry which is preliminary data.</text>
</comment>
<organism evidence="1 2">
    <name type="scientific">Peptococcus simiae</name>
    <dbReference type="NCBI Taxonomy" id="1643805"/>
    <lineage>
        <taxon>Bacteria</taxon>
        <taxon>Bacillati</taxon>
        <taxon>Bacillota</taxon>
        <taxon>Clostridia</taxon>
        <taxon>Eubacteriales</taxon>
        <taxon>Peptococcaceae</taxon>
        <taxon>Peptococcus</taxon>
    </lineage>
</organism>
<evidence type="ECO:0000313" key="2">
    <source>
        <dbReference type="Proteomes" id="UP001631949"/>
    </source>
</evidence>
<proteinExistence type="predicted"/>
<sequence length="92" mass="10828">MKLPLNYAIINYFVHFDEGTADDVMRKLSPDYSNYRSFCRSSIIETLMTARNNNLLEEVRYELDEAGKLQIYYRATPNQRHTITSYIGCNSY</sequence>
<evidence type="ECO:0000313" key="1">
    <source>
        <dbReference type="EMBL" id="MFM9414321.1"/>
    </source>
</evidence>